<keyword evidence="2" id="KW-0238">DNA-binding</keyword>
<dbReference type="OrthoDB" id="4492184at2"/>
<feature type="domain" description="Bacterial transcriptional activator" evidence="4">
    <location>
        <begin position="99"/>
        <end position="244"/>
    </location>
</feature>
<comment type="similarity">
    <text evidence="1">Belongs to the AfsR/DnrI/RedD regulatory family.</text>
</comment>
<dbReference type="GO" id="GO:0003677">
    <property type="term" value="F:DNA binding"/>
    <property type="evidence" value="ECO:0007669"/>
    <property type="project" value="UniProtKB-KW"/>
</dbReference>
<comment type="caution">
    <text evidence="5">The sequence shown here is derived from an EMBL/GenBank/DDBJ whole genome shotgun (WGS) entry which is preliminary data.</text>
</comment>
<dbReference type="Pfam" id="PF03704">
    <property type="entry name" value="BTAD"/>
    <property type="match status" value="1"/>
</dbReference>
<dbReference type="SUPFAM" id="SSF46894">
    <property type="entry name" value="C-terminal effector domain of the bipartite response regulators"/>
    <property type="match status" value="1"/>
</dbReference>
<dbReference type="InterPro" id="IPR027417">
    <property type="entry name" value="P-loop_NTPase"/>
</dbReference>
<name>A0A4R4ZEF8_9ACTN</name>
<dbReference type="Gene3D" id="1.25.40.10">
    <property type="entry name" value="Tetratricopeptide repeat domain"/>
    <property type="match status" value="3"/>
</dbReference>
<dbReference type="SMART" id="SM00028">
    <property type="entry name" value="TPR"/>
    <property type="match status" value="4"/>
</dbReference>
<dbReference type="CDD" id="cd15831">
    <property type="entry name" value="BTAD"/>
    <property type="match status" value="1"/>
</dbReference>
<protein>
    <submittedName>
        <fullName evidence="5">Tetratricopeptide repeat protein</fullName>
    </submittedName>
</protein>
<evidence type="ECO:0000256" key="1">
    <source>
        <dbReference type="ARBA" id="ARBA00005820"/>
    </source>
</evidence>
<proteinExistence type="inferred from homology"/>
<dbReference type="Gene3D" id="1.10.10.10">
    <property type="entry name" value="Winged helix-like DNA-binding domain superfamily/Winged helix DNA-binding domain"/>
    <property type="match status" value="1"/>
</dbReference>
<evidence type="ECO:0000256" key="2">
    <source>
        <dbReference type="ARBA" id="ARBA00023125"/>
    </source>
</evidence>
<dbReference type="SMART" id="SM00862">
    <property type="entry name" value="Trans_reg_C"/>
    <property type="match status" value="1"/>
</dbReference>
<dbReference type="GO" id="GO:0000160">
    <property type="term" value="P:phosphorelay signal transduction system"/>
    <property type="evidence" value="ECO:0007669"/>
    <property type="project" value="InterPro"/>
</dbReference>
<dbReference type="AlphaFoldDB" id="A0A4R4ZEF8"/>
<sequence length="972" mass="104293">MSPAPPLAVLVLGPLAVRLGGRAVAVDRPLERALLVRLALAGGTPVPDHRLAADLWGDVELARPTERLRVLASRLRAAIGSPQLLTRSNGGYALAAELSDLSQARLAAERMHAAVRAGDQLAVKTAAQAALALWRGPSLADLRTIPYAVAEGEQLDAWKLTLQVELLDAELSLGHAAEAARELEALAAENPLHERLWCLLALALYRTGRQADALSRMAKLRNRLADELGVDPVPDTAAMELRLLRQDPILLPTASESPALSSATRHGAAPAGPVADLASPLTSFVGRQDELAWLTQRITRPGVITLTGGPGSGKSRLSFEAARRVTNRPVRLVELAPLQRETAVLEAISGEDAGGSDPIGAAAAALDGSVLVVDNAEHVVEQVADIVAALVRRAPSLTVLVTSQRPLQLEAEEIRPMRPLDALAAARLFTERCAIDAQGADPEQVAAICTAVDRFPLGIELAAGLTRTLTVPQLAKRLADRMRLLVAGSRDSQARHASLVAALDWSHQLLGDAERAVLRRVAVFAGGFTLEAAEQVALNPRDVAPALTELADRSLLTVEAVNGRRFRLLETVRDYALSKLDEAGETETARSAELDWGLSYVQATGQNSDDFANAEAVNEVFAEWSNLLDILDRAPGTERAAGGLRLALAMHTPWLIRGWYAEAARHFDALTDAPGATTSERLTALCNHGFVLTMRGQFDHAAELLTEAERLAPLQDDDTLTLTALYYRSIVEIERGHLLDAFTPLLTGQALARSSSEHERRLSAFTDALGTLYTYVGQSERALECYETCIVADREFGDEHGLSRGLSNLAGALVGLERWDEALAAATESDHYARRLDDRQILPLNEVIRGLAAIARHDLDEAEKYLRSAVEYALADDSGVSHAYIDLADVLVRQGELDEAAALLDAVFAEAPSHSTSWLAACAVAAALALAQGDRTRATTLVTDTTTAYTRTGFGWPRYATRLTEVRAALVT</sequence>
<dbReference type="Pfam" id="PF25872">
    <property type="entry name" value="HTH_77"/>
    <property type="match status" value="1"/>
</dbReference>
<evidence type="ECO:0000313" key="5">
    <source>
        <dbReference type="EMBL" id="TDD56883.1"/>
    </source>
</evidence>
<dbReference type="InterPro" id="IPR016032">
    <property type="entry name" value="Sig_transdc_resp-reg_C-effctor"/>
</dbReference>
<dbReference type="SUPFAM" id="SSF48452">
    <property type="entry name" value="TPR-like"/>
    <property type="match status" value="3"/>
</dbReference>
<reference evidence="5 6" key="1">
    <citation type="submission" date="2019-03" db="EMBL/GenBank/DDBJ databases">
        <title>Draft genome sequences of novel Actinobacteria.</title>
        <authorList>
            <person name="Sahin N."/>
            <person name="Ay H."/>
            <person name="Saygin H."/>
        </authorList>
    </citation>
    <scope>NUCLEOTIDE SEQUENCE [LARGE SCALE GENOMIC DNA]</scope>
    <source>
        <strain evidence="5 6">JCM 13523</strain>
    </source>
</reference>
<evidence type="ECO:0000259" key="3">
    <source>
        <dbReference type="SMART" id="SM00862"/>
    </source>
</evidence>
<dbReference type="RefSeq" id="WP_132171435.1">
    <property type="nucleotide sequence ID" value="NZ_SMKX01000081.1"/>
</dbReference>
<dbReference type="InterPro" id="IPR001867">
    <property type="entry name" value="OmpR/PhoB-type_DNA-bd"/>
</dbReference>
<evidence type="ECO:0000259" key="4">
    <source>
        <dbReference type="SMART" id="SM01043"/>
    </source>
</evidence>
<feature type="domain" description="OmpR/PhoB-type" evidence="3">
    <location>
        <begin position="21"/>
        <end position="94"/>
    </location>
</feature>
<dbReference type="SMART" id="SM01043">
    <property type="entry name" value="BTAD"/>
    <property type="match status" value="1"/>
</dbReference>
<gene>
    <name evidence="5" type="ORF">E1263_24900</name>
</gene>
<dbReference type="InterPro" id="IPR058852">
    <property type="entry name" value="HTH_77"/>
</dbReference>
<dbReference type="InterPro" id="IPR005158">
    <property type="entry name" value="BTAD"/>
</dbReference>
<dbReference type="InterPro" id="IPR041617">
    <property type="entry name" value="TPR_MalT"/>
</dbReference>
<keyword evidence="6" id="KW-1185">Reference proteome</keyword>
<dbReference type="Proteomes" id="UP000295124">
    <property type="component" value="Unassembled WGS sequence"/>
</dbReference>
<accession>A0A4R4ZEF8</accession>
<dbReference type="PANTHER" id="PTHR47691:SF3">
    <property type="entry name" value="HTH-TYPE TRANSCRIPTIONAL REGULATOR RV0890C-RELATED"/>
    <property type="match status" value="1"/>
</dbReference>
<dbReference type="InterPro" id="IPR019734">
    <property type="entry name" value="TPR_rpt"/>
</dbReference>
<dbReference type="EMBL" id="SMKX01000081">
    <property type="protein sequence ID" value="TDD56883.1"/>
    <property type="molecule type" value="Genomic_DNA"/>
</dbReference>
<evidence type="ECO:0000313" key="6">
    <source>
        <dbReference type="Proteomes" id="UP000295124"/>
    </source>
</evidence>
<dbReference type="PANTHER" id="PTHR47691">
    <property type="entry name" value="REGULATOR-RELATED"/>
    <property type="match status" value="1"/>
</dbReference>
<dbReference type="InterPro" id="IPR036388">
    <property type="entry name" value="WH-like_DNA-bd_sf"/>
</dbReference>
<dbReference type="SUPFAM" id="SSF52540">
    <property type="entry name" value="P-loop containing nucleoside triphosphate hydrolases"/>
    <property type="match status" value="1"/>
</dbReference>
<dbReference type="Pfam" id="PF17874">
    <property type="entry name" value="TPR_MalT"/>
    <property type="match status" value="1"/>
</dbReference>
<dbReference type="GO" id="GO:0006355">
    <property type="term" value="P:regulation of DNA-templated transcription"/>
    <property type="evidence" value="ECO:0007669"/>
    <property type="project" value="InterPro"/>
</dbReference>
<dbReference type="Gene3D" id="3.40.50.300">
    <property type="entry name" value="P-loop containing nucleotide triphosphate hydrolases"/>
    <property type="match status" value="1"/>
</dbReference>
<organism evidence="5 6">
    <name type="scientific">Kribbella antibiotica</name>
    <dbReference type="NCBI Taxonomy" id="190195"/>
    <lineage>
        <taxon>Bacteria</taxon>
        <taxon>Bacillati</taxon>
        <taxon>Actinomycetota</taxon>
        <taxon>Actinomycetes</taxon>
        <taxon>Propionibacteriales</taxon>
        <taxon>Kribbellaceae</taxon>
        <taxon>Kribbella</taxon>
    </lineage>
</organism>
<dbReference type="InterPro" id="IPR011990">
    <property type="entry name" value="TPR-like_helical_dom_sf"/>
</dbReference>